<dbReference type="PROSITE" id="PS50082">
    <property type="entry name" value="WD_REPEATS_2"/>
    <property type="match status" value="2"/>
</dbReference>
<dbReference type="GO" id="GO:0005634">
    <property type="term" value="C:nucleus"/>
    <property type="evidence" value="ECO:0007669"/>
    <property type="project" value="UniProtKB-SubCell"/>
</dbReference>
<evidence type="ECO:0000313" key="10">
    <source>
        <dbReference type="Proteomes" id="UP000005222"/>
    </source>
</evidence>
<dbReference type="InterPro" id="IPR050459">
    <property type="entry name" value="WD_repeat_RBAP46/RBAP48/MSI1"/>
</dbReference>
<dbReference type="STRING" id="559304.G8YA19"/>
<dbReference type="Pfam" id="PF12265">
    <property type="entry name" value="CAF1C_H4-bd"/>
    <property type="match status" value="1"/>
</dbReference>
<dbReference type="PROSITE" id="PS00678">
    <property type="entry name" value="WD_REPEATS_1"/>
    <property type="match status" value="1"/>
</dbReference>
<evidence type="ECO:0000256" key="1">
    <source>
        <dbReference type="ARBA" id="ARBA00004123"/>
    </source>
</evidence>
<dbReference type="eggNOG" id="KOG0264">
    <property type="taxonomic scope" value="Eukaryota"/>
</dbReference>
<name>G8YA19_PICSO</name>
<keyword evidence="3" id="KW-0677">Repeat</keyword>
<dbReference type="EMBL" id="FO082048">
    <property type="protein sequence ID" value="CCE84433.1"/>
    <property type="molecule type" value="Genomic_DNA"/>
</dbReference>
<dbReference type="Gene3D" id="2.130.10.10">
    <property type="entry name" value="YVTN repeat-like/Quinoprotein amine dehydrogenase"/>
    <property type="match status" value="1"/>
</dbReference>
<evidence type="ECO:0000259" key="7">
    <source>
        <dbReference type="Pfam" id="PF12265"/>
    </source>
</evidence>
<dbReference type="InterPro" id="IPR019775">
    <property type="entry name" value="WD40_repeat_CS"/>
</dbReference>
<sequence length="460" mass="52094">MNNGIIEDGHSNDIPEHNGADVIEGVEENDIDEETQQKYRIWKKNTPFLYDYVTTHSLLWPSLTVQFFPDLENVTDKAPRDDVEDDKETSNRVDSSIAVQRVLIGTFTLGQGVDHLSILQLPYYKNLNRHLNLDSIEYNSEKEELMLNKVPKKKVTELQKITHLGDVNRARYVPQNPDIISSSNSIGDLVVYDRTKHSNFRSSLISQDDSDVNKPQLKLVNEEHPSTGDIYALEWNQVREGTIAAADMDGNINFYDIKSKFTSKDVSTIRESRYFNNDGKGINDLQWVPMHHSVFCIGDELGRLRYFDLRLPDEQAAVLSFQISQSAIDSISINPGRSTGVATGDDNGIIKVWDIRSSGTEGLKPLTEIKGHEGSITSLKWHNKYHNILGSSSSDKMVKFYDLGSENESPELFVHAGHMLGVNDFDWSQHDDWLTASVADDNSIHFWKPSSQIVKSYQTT</sequence>
<dbReference type="InterPro" id="IPR001680">
    <property type="entry name" value="WD40_rpt"/>
</dbReference>
<reference evidence="8" key="1">
    <citation type="submission" date="2011-10" db="EMBL/GenBank/DDBJ databases">
        <authorList>
            <person name="Genoscope - CEA"/>
        </authorList>
    </citation>
    <scope>NUCLEOTIDE SEQUENCE</scope>
</reference>
<feature type="repeat" description="WD" evidence="6">
    <location>
        <begin position="321"/>
        <end position="357"/>
    </location>
</feature>
<evidence type="ECO:0000313" key="9">
    <source>
        <dbReference type="EMBL" id="CCE84433.1"/>
    </source>
</evidence>
<keyword evidence="4" id="KW-0156">Chromatin regulator</keyword>
<dbReference type="InterPro" id="IPR022052">
    <property type="entry name" value="Histone-bd_RBBP4-like_N"/>
</dbReference>
<comment type="subcellular location">
    <subcellularLocation>
        <location evidence="1">Nucleus</location>
    </subcellularLocation>
</comment>
<evidence type="ECO:0000256" key="4">
    <source>
        <dbReference type="ARBA" id="ARBA00022853"/>
    </source>
</evidence>
<evidence type="ECO:0000256" key="3">
    <source>
        <dbReference type="ARBA" id="ARBA00022737"/>
    </source>
</evidence>
<dbReference type="SMART" id="SM00320">
    <property type="entry name" value="WD40"/>
    <property type="match status" value="6"/>
</dbReference>
<keyword evidence="5" id="KW-0539">Nucleus</keyword>
<protein>
    <submittedName>
        <fullName evidence="8">Piso0_003977 protein</fullName>
    </submittedName>
</protein>
<keyword evidence="2 6" id="KW-0853">WD repeat</keyword>
<dbReference type="InParanoid" id="G8YA19"/>
<feature type="repeat" description="WD" evidence="6">
    <location>
        <begin position="369"/>
        <end position="411"/>
    </location>
</feature>
<reference evidence="10" key="2">
    <citation type="journal article" date="2012" name="G3 (Bethesda)">
        <title>Pichia sorbitophila, an interspecies yeast hybrid reveals early steps of genome resolution following polyploidization.</title>
        <authorList>
            <person name="Leh Louis V."/>
            <person name="Despons L."/>
            <person name="Friedrich A."/>
            <person name="Martin T."/>
            <person name="Durrens P."/>
            <person name="Casaregola S."/>
            <person name="Neuveglise C."/>
            <person name="Fairhead C."/>
            <person name="Marck C."/>
            <person name="Cruz J.A."/>
            <person name="Straub M.L."/>
            <person name="Kugler V."/>
            <person name="Sacerdot C."/>
            <person name="Uzunov Z."/>
            <person name="Thierry A."/>
            <person name="Weiss S."/>
            <person name="Bleykasten C."/>
            <person name="De Montigny J."/>
            <person name="Jacques N."/>
            <person name="Jung P."/>
            <person name="Lemaire M."/>
            <person name="Mallet S."/>
            <person name="Morel G."/>
            <person name="Richard G.F."/>
            <person name="Sarkar A."/>
            <person name="Savel G."/>
            <person name="Schacherer J."/>
            <person name="Seret M.L."/>
            <person name="Talla E."/>
            <person name="Samson G."/>
            <person name="Jubin C."/>
            <person name="Poulain J."/>
            <person name="Vacherie B."/>
            <person name="Barbe V."/>
            <person name="Pelletier E."/>
            <person name="Sherman D.J."/>
            <person name="Westhof E."/>
            <person name="Weissenbach J."/>
            <person name="Baret P.V."/>
            <person name="Wincker P."/>
            <person name="Gaillardin C."/>
            <person name="Dujon B."/>
            <person name="Souciet J.L."/>
        </authorList>
    </citation>
    <scope>NUCLEOTIDE SEQUENCE [LARGE SCALE GENOMIC DNA]</scope>
    <source>
        <strain evidence="10">ATCC MYA-4447 / BCRC 22081 / CBS 7064 / NBRC 10061 / NRRL Y-12695</strain>
    </source>
</reference>
<dbReference type="HOGENOM" id="CLU_020445_3_1_1"/>
<keyword evidence="10" id="KW-1185">Reference proteome</keyword>
<proteinExistence type="predicted"/>
<accession>G8YA19</accession>
<dbReference type="EMBL" id="FO082049">
    <property type="protein sequence ID" value="CCE83402.1"/>
    <property type="molecule type" value="Genomic_DNA"/>
</dbReference>
<dbReference type="Proteomes" id="UP000005222">
    <property type="component" value="Chromosome L"/>
</dbReference>
<evidence type="ECO:0000313" key="8">
    <source>
        <dbReference type="EMBL" id="CCE83402.1"/>
    </source>
</evidence>
<evidence type="ECO:0000256" key="2">
    <source>
        <dbReference type="ARBA" id="ARBA00022574"/>
    </source>
</evidence>
<dbReference type="Proteomes" id="UP000005222">
    <property type="component" value="Chromosome K"/>
</dbReference>
<dbReference type="GO" id="GO:0006325">
    <property type="term" value="P:chromatin organization"/>
    <property type="evidence" value="ECO:0007669"/>
    <property type="project" value="UniProtKB-KW"/>
</dbReference>
<dbReference type="OrthoDB" id="427795at2759"/>
<organism evidence="8 10">
    <name type="scientific">Pichia sorbitophila (strain ATCC MYA-4447 / BCRC 22081 / CBS 7064 / NBRC 10061 / NRRL Y-12695)</name>
    <name type="common">Hybrid yeast</name>
    <dbReference type="NCBI Taxonomy" id="559304"/>
    <lineage>
        <taxon>Eukaryota</taxon>
        <taxon>Fungi</taxon>
        <taxon>Dikarya</taxon>
        <taxon>Ascomycota</taxon>
        <taxon>Saccharomycotina</taxon>
        <taxon>Pichiomycetes</taxon>
        <taxon>Debaryomycetaceae</taxon>
        <taxon>Millerozyma</taxon>
    </lineage>
</organism>
<evidence type="ECO:0000256" key="6">
    <source>
        <dbReference type="PROSITE-ProRule" id="PRU00221"/>
    </source>
</evidence>
<dbReference type="InterPro" id="IPR015943">
    <property type="entry name" value="WD40/YVTN_repeat-like_dom_sf"/>
</dbReference>
<gene>
    <name evidence="8" type="primary">Piso0_003977</name>
    <name evidence="8" type="ORF">GNLVRS01_PISO0K06742g</name>
    <name evidence="9" type="ORF">GNLVRS01_PISO0L06743g</name>
</gene>
<dbReference type="FunCoup" id="G8YA19">
    <property type="interactions" value="140"/>
</dbReference>
<feature type="domain" description="Histone-binding protein RBBP4-like N-terminal" evidence="7">
    <location>
        <begin position="38"/>
        <end position="122"/>
    </location>
</feature>
<dbReference type="SUPFAM" id="SSF101908">
    <property type="entry name" value="Putative isomerase YbhE"/>
    <property type="match status" value="1"/>
</dbReference>
<dbReference type="PANTHER" id="PTHR22850">
    <property type="entry name" value="WD40 REPEAT FAMILY"/>
    <property type="match status" value="1"/>
</dbReference>
<dbReference type="Pfam" id="PF00400">
    <property type="entry name" value="WD40"/>
    <property type="match status" value="3"/>
</dbReference>
<dbReference type="AlphaFoldDB" id="G8YA19"/>
<evidence type="ECO:0000256" key="5">
    <source>
        <dbReference type="ARBA" id="ARBA00023242"/>
    </source>
</evidence>